<dbReference type="GO" id="GO:0005524">
    <property type="term" value="F:ATP binding"/>
    <property type="evidence" value="ECO:0007669"/>
    <property type="project" value="UniProtKB-KW"/>
</dbReference>
<evidence type="ECO:0000256" key="2">
    <source>
        <dbReference type="ARBA" id="ARBA00012829"/>
    </source>
</evidence>
<dbReference type="PANTHER" id="PTHR30075">
    <property type="entry name" value="GLYCYL-TRNA SYNTHETASE"/>
    <property type="match status" value="1"/>
</dbReference>
<dbReference type="InterPro" id="IPR015944">
    <property type="entry name" value="Gly-tRNA-synth_bsu"/>
</dbReference>
<dbReference type="OrthoDB" id="1545at2759"/>
<evidence type="ECO:0000256" key="4">
    <source>
        <dbReference type="ARBA" id="ARBA00022741"/>
    </source>
</evidence>
<comment type="caution">
    <text evidence="9">The sequence shown here is derived from an EMBL/GenBank/DDBJ whole genome shotgun (WGS) entry which is preliminary data.</text>
</comment>
<dbReference type="GO" id="GO:0005829">
    <property type="term" value="C:cytosol"/>
    <property type="evidence" value="ECO:0007669"/>
    <property type="project" value="TreeGrafter"/>
</dbReference>
<comment type="catalytic activity">
    <reaction evidence="8">
        <text>tRNA(Gly) + glycine + ATP = glycyl-tRNA(Gly) + AMP + diphosphate</text>
        <dbReference type="Rhea" id="RHEA:16013"/>
        <dbReference type="Rhea" id="RHEA-COMP:9664"/>
        <dbReference type="Rhea" id="RHEA-COMP:9683"/>
        <dbReference type="ChEBI" id="CHEBI:30616"/>
        <dbReference type="ChEBI" id="CHEBI:33019"/>
        <dbReference type="ChEBI" id="CHEBI:57305"/>
        <dbReference type="ChEBI" id="CHEBI:78442"/>
        <dbReference type="ChEBI" id="CHEBI:78522"/>
        <dbReference type="ChEBI" id="CHEBI:456215"/>
        <dbReference type="EC" id="6.1.1.14"/>
    </reaction>
</comment>
<reference evidence="9 10" key="1">
    <citation type="journal article" date="2013" name="Curr. Biol.">
        <title>The Genome of the Foraminiferan Reticulomyxa filosa.</title>
        <authorList>
            <person name="Glockner G."/>
            <person name="Hulsmann N."/>
            <person name="Schleicher M."/>
            <person name="Noegel A.A."/>
            <person name="Eichinger L."/>
            <person name="Gallinger C."/>
            <person name="Pawlowski J."/>
            <person name="Sierra R."/>
            <person name="Euteneuer U."/>
            <person name="Pillet L."/>
            <person name="Moustafa A."/>
            <person name="Platzer M."/>
            <person name="Groth M."/>
            <person name="Szafranski K."/>
            <person name="Schliwa M."/>
        </authorList>
    </citation>
    <scope>NUCLEOTIDE SEQUENCE [LARGE SCALE GENOMIC DNA]</scope>
</reference>
<evidence type="ECO:0000256" key="8">
    <source>
        <dbReference type="ARBA" id="ARBA00047937"/>
    </source>
</evidence>
<proteinExistence type="inferred from homology"/>
<dbReference type="EMBL" id="ASPP01035489">
    <property type="protein sequence ID" value="ETO02559.1"/>
    <property type="molecule type" value="Genomic_DNA"/>
</dbReference>
<dbReference type="PANTHER" id="PTHR30075:SF2">
    <property type="entry name" value="GLYCINE--TRNA LIGASE, CHLOROPLASTIC_MITOCHONDRIAL 2"/>
    <property type="match status" value="1"/>
</dbReference>
<evidence type="ECO:0000313" key="10">
    <source>
        <dbReference type="Proteomes" id="UP000023152"/>
    </source>
</evidence>
<evidence type="ECO:0000256" key="5">
    <source>
        <dbReference type="ARBA" id="ARBA00022840"/>
    </source>
</evidence>
<dbReference type="PROSITE" id="PS50861">
    <property type="entry name" value="AA_TRNA_LIGASE_II_GLYAB"/>
    <property type="match status" value="1"/>
</dbReference>
<dbReference type="GO" id="GO:0004820">
    <property type="term" value="F:glycine-tRNA ligase activity"/>
    <property type="evidence" value="ECO:0007669"/>
    <property type="project" value="UniProtKB-EC"/>
</dbReference>
<keyword evidence="7 9" id="KW-0030">Aminoacyl-tRNA synthetase</keyword>
<sequence>MHSTLKLGLKLADMLKLDPVKIKRAIELMKCDLVTEMVGEFPELQGIMGYYYSLNDSEDEGVAIAIRDHYKPLGPNDSTPNSPTAAAVALSDKLDTLNQMFSINIKPTGSKDPFALRRAANGIIRIIKENNLMINLAQDLAKLGIREDVINFILERDAIN</sequence>
<dbReference type="Pfam" id="PF02092">
    <property type="entry name" value="tRNA_synt_2f"/>
    <property type="match status" value="1"/>
</dbReference>
<keyword evidence="3" id="KW-0436">Ligase</keyword>
<name>X6LLR0_RETFI</name>
<dbReference type="AlphaFoldDB" id="X6LLR0"/>
<keyword evidence="4" id="KW-0547">Nucleotide-binding</keyword>
<organism evidence="9 10">
    <name type="scientific">Reticulomyxa filosa</name>
    <dbReference type="NCBI Taxonomy" id="46433"/>
    <lineage>
        <taxon>Eukaryota</taxon>
        <taxon>Sar</taxon>
        <taxon>Rhizaria</taxon>
        <taxon>Retaria</taxon>
        <taxon>Foraminifera</taxon>
        <taxon>Monothalamids</taxon>
        <taxon>Reticulomyxidae</taxon>
        <taxon>Reticulomyxa</taxon>
    </lineage>
</organism>
<accession>X6LLR0</accession>
<keyword evidence="5" id="KW-0067">ATP-binding</keyword>
<keyword evidence="6" id="KW-0648">Protein biosynthesis</keyword>
<comment type="similarity">
    <text evidence="1">Belongs to the class-II aminoacyl-tRNA synthetase family.</text>
</comment>
<evidence type="ECO:0000256" key="6">
    <source>
        <dbReference type="ARBA" id="ARBA00022917"/>
    </source>
</evidence>
<dbReference type="SUPFAM" id="SSF109604">
    <property type="entry name" value="HD-domain/PDEase-like"/>
    <property type="match status" value="1"/>
</dbReference>
<protein>
    <recommendedName>
        <fullName evidence="2">glycine--tRNA ligase</fullName>
        <ecNumber evidence="2">6.1.1.14</ecNumber>
    </recommendedName>
</protein>
<evidence type="ECO:0000256" key="1">
    <source>
        <dbReference type="ARBA" id="ARBA00008226"/>
    </source>
</evidence>
<evidence type="ECO:0000256" key="7">
    <source>
        <dbReference type="ARBA" id="ARBA00023146"/>
    </source>
</evidence>
<dbReference type="Proteomes" id="UP000023152">
    <property type="component" value="Unassembled WGS sequence"/>
</dbReference>
<keyword evidence="10" id="KW-1185">Reference proteome</keyword>
<dbReference type="GO" id="GO:0006426">
    <property type="term" value="P:glycyl-tRNA aminoacylation"/>
    <property type="evidence" value="ECO:0007669"/>
    <property type="project" value="InterPro"/>
</dbReference>
<evidence type="ECO:0000256" key="3">
    <source>
        <dbReference type="ARBA" id="ARBA00022598"/>
    </source>
</evidence>
<dbReference type="EC" id="6.1.1.14" evidence="2"/>
<gene>
    <name evidence="9" type="ORF">RFI_34859</name>
</gene>
<dbReference type="InterPro" id="IPR006194">
    <property type="entry name" value="Gly-tRNA-synth_heterodimer"/>
</dbReference>
<evidence type="ECO:0000313" key="9">
    <source>
        <dbReference type="EMBL" id="ETO02559.1"/>
    </source>
</evidence>